<dbReference type="Proteomes" id="UP000233781">
    <property type="component" value="Unassembled WGS sequence"/>
</dbReference>
<organism evidence="2 3">
    <name type="scientific">Phycicoccus duodecadis</name>
    <dbReference type="NCBI Taxonomy" id="173053"/>
    <lineage>
        <taxon>Bacteria</taxon>
        <taxon>Bacillati</taxon>
        <taxon>Actinomycetota</taxon>
        <taxon>Actinomycetes</taxon>
        <taxon>Micrococcales</taxon>
        <taxon>Intrasporangiaceae</taxon>
        <taxon>Phycicoccus</taxon>
    </lineage>
</organism>
<evidence type="ECO:0000313" key="3">
    <source>
        <dbReference type="Proteomes" id="UP000233781"/>
    </source>
</evidence>
<dbReference type="EMBL" id="PJNE01000001">
    <property type="protein sequence ID" value="PKW26681.1"/>
    <property type="molecule type" value="Genomic_DNA"/>
</dbReference>
<accession>A0A2N3YIK5</accession>
<comment type="caution">
    <text evidence="2">The sequence shown here is derived from an EMBL/GenBank/DDBJ whole genome shotgun (WGS) entry which is preliminary data.</text>
</comment>
<dbReference type="RefSeq" id="WP_101395209.1">
    <property type="nucleotide sequence ID" value="NZ_PJNE01000001.1"/>
</dbReference>
<reference evidence="2 3" key="1">
    <citation type="submission" date="2017-12" db="EMBL/GenBank/DDBJ databases">
        <title>Sequencing the genomes of 1000 Actinobacteria strains.</title>
        <authorList>
            <person name="Klenk H.-P."/>
        </authorList>
    </citation>
    <scope>NUCLEOTIDE SEQUENCE [LARGE SCALE GENOMIC DNA]</scope>
    <source>
        <strain evidence="2 3">DSM 12806</strain>
    </source>
</reference>
<keyword evidence="3" id="KW-1185">Reference proteome</keyword>
<evidence type="ECO:0008006" key="4">
    <source>
        <dbReference type="Google" id="ProtNLM"/>
    </source>
</evidence>
<evidence type="ECO:0000313" key="2">
    <source>
        <dbReference type="EMBL" id="PKW26681.1"/>
    </source>
</evidence>
<dbReference type="OrthoDB" id="4299905at2"/>
<gene>
    <name evidence="2" type="ORF">ATL31_1498</name>
</gene>
<name>A0A2N3YIK5_9MICO</name>
<protein>
    <recommendedName>
        <fullName evidence="4">Plasmid replication, integration and excision activator</fullName>
    </recommendedName>
</protein>
<feature type="region of interest" description="Disordered" evidence="1">
    <location>
        <begin position="121"/>
        <end position="142"/>
    </location>
</feature>
<evidence type="ECO:0000256" key="1">
    <source>
        <dbReference type="SAM" id="MobiDB-lite"/>
    </source>
</evidence>
<dbReference type="AlphaFoldDB" id="A0A2N3YIK5"/>
<proteinExistence type="predicted"/>
<sequence length="142" mass="15313">MAIARRFKISHHEVFPHGAFIVSPVTAVLDFDQSTRDAKVQQVDKETGELIWSVDVLDADPEAPKKSKTVSIKFLAKVQPVPPANDSTSPFTPVEFSGLTALAYIDDNGNRPRIAWSFRADSMHAPGKAAPKATASGEGRAA</sequence>